<keyword evidence="3" id="KW-1185">Reference proteome</keyword>
<evidence type="ECO:0000313" key="2">
    <source>
        <dbReference type="EMBL" id="CQR69967.1"/>
    </source>
</evidence>
<organism evidence="2 3">
    <name type="scientific">Sporomusa ovata</name>
    <dbReference type="NCBI Taxonomy" id="2378"/>
    <lineage>
        <taxon>Bacteria</taxon>
        <taxon>Bacillati</taxon>
        <taxon>Bacillota</taxon>
        <taxon>Negativicutes</taxon>
        <taxon>Selenomonadales</taxon>
        <taxon>Sporomusaceae</taxon>
        <taxon>Sporomusa</taxon>
    </lineage>
</organism>
<feature type="region of interest" description="Disordered" evidence="1">
    <location>
        <begin position="88"/>
        <end position="109"/>
    </location>
</feature>
<evidence type="ECO:0000256" key="1">
    <source>
        <dbReference type="SAM" id="MobiDB-lite"/>
    </source>
</evidence>
<reference evidence="3" key="1">
    <citation type="submission" date="2015-03" db="EMBL/GenBank/DDBJ databases">
        <authorList>
            <person name="Nijsse Bart"/>
        </authorList>
    </citation>
    <scope>NUCLEOTIDE SEQUENCE [LARGE SCALE GENOMIC DNA]</scope>
</reference>
<feature type="compositionally biased region" description="Polar residues" evidence="1">
    <location>
        <begin position="94"/>
        <end position="103"/>
    </location>
</feature>
<dbReference type="RefSeq" id="WP_021168239.1">
    <property type="nucleotide sequence ID" value="NZ_CTRP01000001.1"/>
</dbReference>
<dbReference type="Proteomes" id="UP000049855">
    <property type="component" value="Unassembled WGS sequence"/>
</dbReference>
<dbReference type="AlphaFoldDB" id="A0A0U1KRB4"/>
<gene>
    <name evidence="2" type="ORF">SpAn4DRAFT_4832</name>
</gene>
<sequence>MFISTCIAYNDVEMELGRLEEVYVLTIRDTEDNAVSVTLNYTQAKLLAEGVSQFLSQTPIHLLLNAQNGALLGGAIFQSNMPETSYIEQEGEENSCQQLSLSAQMADAS</sequence>
<protein>
    <submittedName>
        <fullName evidence="2">Uncharacterized protein</fullName>
    </submittedName>
</protein>
<proteinExistence type="predicted"/>
<name>A0A0U1KRB4_9FIRM</name>
<dbReference type="EMBL" id="CTRP01000001">
    <property type="protein sequence ID" value="CQR69967.1"/>
    <property type="molecule type" value="Genomic_DNA"/>
</dbReference>
<evidence type="ECO:0000313" key="3">
    <source>
        <dbReference type="Proteomes" id="UP000049855"/>
    </source>
</evidence>
<accession>A0A0U1KRB4</accession>